<evidence type="ECO:0000313" key="2">
    <source>
        <dbReference type="Proteomes" id="UP000055136"/>
    </source>
</evidence>
<name>A0A0S2TFF5_9GAMM</name>
<reference evidence="1" key="1">
    <citation type="submission" date="2015-10" db="EMBL/GenBank/DDBJ databases">
        <title>Description of Candidatus Tenderia electrophaga gen. nov, sp. nov., an Uncultivated Electroautotroph from a Biocathode Enrichment.</title>
        <authorList>
            <person name="Eddie B.J."/>
            <person name="Malanoski A.P."/>
            <person name="Wang Z."/>
            <person name="Hall R.J."/>
            <person name="Oh S.D."/>
            <person name="Heiner C."/>
            <person name="Lin B."/>
            <person name="Strycharz-Glaven S.M."/>
        </authorList>
    </citation>
    <scope>NUCLEOTIDE SEQUENCE [LARGE SCALE GENOMIC DNA]</scope>
    <source>
        <strain evidence="1">NRL1</strain>
    </source>
</reference>
<dbReference type="AlphaFoldDB" id="A0A0S2TFF5"/>
<dbReference type="Proteomes" id="UP000055136">
    <property type="component" value="Chromosome"/>
</dbReference>
<protein>
    <submittedName>
        <fullName evidence="1">Uncharacterized protein</fullName>
    </submittedName>
</protein>
<proteinExistence type="predicted"/>
<dbReference type="EMBL" id="CP013099">
    <property type="protein sequence ID" value="ALP53884.1"/>
    <property type="molecule type" value="Genomic_DNA"/>
</dbReference>
<evidence type="ECO:0000313" key="1">
    <source>
        <dbReference type="EMBL" id="ALP53884.1"/>
    </source>
</evidence>
<dbReference type="KEGG" id="tee:Tel_12485"/>
<accession>A0A0S2TFF5</accession>
<keyword evidence="2" id="KW-1185">Reference proteome</keyword>
<sequence>MKETRELLAQAERTLTRAKTRCAHVNAHELEHVLRDIRMLYNRTLALTADVNRRAIDKFAQTRRGPRSWPKQQ</sequence>
<organism evidence="1 2">
    <name type="scientific">Candidatus Tenderia electrophaga</name>
    <dbReference type="NCBI Taxonomy" id="1748243"/>
    <lineage>
        <taxon>Bacteria</taxon>
        <taxon>Pseudomonadati</taxon>
        <taxon>Pseudomonadota</taxon>
        <taxon>Gammaproteobacteria</taxon>
        <taxon>Candidatus Tenderiales</taxon>
        <taxon>Candidatus Tenderiaceae</taxon>
        <taxon>Candidatus Tenderia</taxon>
    </lineage>
</organism>
<gene>
    <name evidence="1" type="ORF">Tel_12485</name>
</gene>